<dbReference type="RefSeq" id="WP_369226528.1">
    <property type="nucleotide sequence ID" value="NZ_CP163441.1"/>
</dbReference>
<dbReference type="Gene3D" id="3.40.630.30">
    <property type="match status" value="1"/>
</dbReference>
<dbReference type="PROSITE" id="PS51186">
    <property type="entry name" value="GNAT"/>
    <property type="match status" value="1"/>
</dbReference>
<sequence length="263" mass="28037">MADLPALTVTTLEKAPELEPAVDELTTRNMPVFMSWESPGNWRWHRLYDSHPAHQICVLDEEGQLVAAANGLPVSWDGTVAGLPGGSDDVLVSAFDGPVGADPDTLCMLSVSVSPRLRGTGLAERLLGHARDAARAAGLRGVVIPVRPTRKARYPLVPMAEYARWRRPDGAPFDPWLATHAALGAELLAPCDRSLVISQPAARWEEVAGHPLPGPARHLVPGALAPLEVSADGQGVYAEPNFWVFHPALPAHPADLSVLPAAT</sequence>
<dbReference type="SUPFAM" id="SSF55729">
    <property type="entry name" value="Acyl-CoA N-acyltransferases (Nat)"/>
    <property type="match status" value="1"/>
</dbReference>
<proteinExistence type="predicted"/>
<evidence type="ECO:0000259" key="1">
    <source>
        <dbReference type="PROSITE" id="PS51186"/>
    </source>
</evidence>
<dbReference type="CDD" id="cd04301">
    <property type="entry name" value="NAT_SF"/>
    <property type="match status" value="1"/>
</dbReference>
<organism evidence="2">
    <name type="scientific">Streptomyces sp. R39</name>
    <dbReference type="NCBI Taxonomy" id="3238631"/>
    <lineage>
        <taxon>Bacteria</taxon>
        <taxon>Bacillati</taxon>
        <taxon>Actinomycetota</taxon>
        <taxon>Actinomycetes</taxon>
        <taxon>Kitasatosporales</taxon>
        <taxon>Streptomycetaceae</taxon>
        <taxon>Streptomyces</taxon>
    </lineage>
</organism>
<name>A0AB39QZP5_9ACTN</name>
<dbReference type="InterPro" id="IPR000182">
    <property type="entry name" value="GNAT_dom"/>
</dbReference>
<evidence type="ECO:0000313" key="2">
    <source>
        <dbReference type="EMBL" id="XDQ47631.1"/>
    </source>
</evidence>
<dbReference type="GO" id="GO:0016747">
    <property type="term" value="F:acyltransferase activity, transferring groups other than amino-acyl groups"/>
    <property type="evidence" value="ECO:0007669"/>
    <property type="project" value="InterPro"/>
</dbReference>
<keyword evidence="2" id="KW-0012">Acyltransferase</keyword>
<dbReference type="InterPro" id="IPR016181">
    <property type="entry name" value="Acyl_CoA_acyltransferase"/>
</dbReference>
<reference evidence="2" key="1">
    <citation type="submission" date="2024-07" db="EMBL/GenBank/DDBJ databases">
        <authorList>
            <person name="Yu S.T."/>
        </authorList>
    </citation>
    <scope>NUCLEOTIDE SEQUENCE</scope>
    <source>
        <strain evidence="2">R39</strain>
    </source>
</reference>
<keyword evidence="2" id="KW-0808">Transferase</keyword>
<accession>A0AB39QZP5</accession>
<protein>
    <submittedName>
        <fullName evidence="2">GNAT family N-acetyltransferase</fullName>
        <ecNumber evidence="2">2.3.1.-</ecNumber>
    </submittedName>
</protein>
<feature type="domain" description="N-acetyltransferase" evidence="1">
    <location>
        <begin position="2"/>
        <end position="190"/>
    </location>
</feature>
<dbReference type="EMBL" id="CP163441">
    <property type="protein sequence ID" value="XDQ47631.1"/>
    <property type="molecule type" value="Genomic_DNA"/>
</dbReference>
<dbReference type="Pfam" id="PF00583">
    <property type="entry name" value="Acetyltransf_1"/>
    <property type="match status" value="1"/>
</dbReference>
<dbReference type="EC" id="2.3.1.-" evidence="2"/>
<dbReference type="AlphaFoldDB" id="A0AB39QZP5"/>
<gene>
    <name evidence="2" type="ORF">AB5J52_38110</name>
</gene>